<keyword evidence="8" id="KW-1185">Reference proteome</keyword>
<evidence type="ECO:0000259" key="6">
    <source>
        <dbReference type="PROSITE" id="PS50923"/>
    </source>
</evidence>
<feature type="domain" description="Sushi" evidence="6">
    <location>
        <begin position="712"/>
        <end position="770"/>
    </location>
</feature>
<comment type="caution">
    <text evidence="7">The sequence shown here is derived from an EMBL/GenBank/DDBJ whole genome shotgun (WGS) entry which is preliminary data.</text>
</comment>
<evidence type="ECO:0000256" key="2">
    <source>
        <dbReference type="ARBA" id="ARBA00022737"/>
    </source>
</evidence>
<feature type="domain" description="Sushi" evidence="6">
    <location>
        <begin position="204"/>
        <end position="263"/>
    </location>
</feature>
<keyword evidence="1 5" id="KW-0768">Sushi</keyword>
<dbReference type="SMART" id="SM00032">
    <property type="entry name" value="CCP"/>
    <property type="match status" value="21"/>
</dbReference>
<dbReference type="PANTHER" id="PTHR19325:SF575">
    <property type="entry name" value="LOCOMOTION-RELATED PROTEIN HIKARU GENKI"/>
    <property type="match status" value="1"/>
</dbReference>
<comment type="caution">
    <text evidence="5">Lacks conserved residue(s) required for the propagation of feature annotation.</text>
</comment>
<feature type="domain" description="Sushi" evidence="6">
    <location>
        <begin position="580"/>
        <end position="652"/>
    </location>
</feature>
<dbReference type="PROSITE" id="PS50923">
    <property type="entry name" value="SUSHI"/>
    <property type="match status" value="13"/>
</dbReference>
<dbReference type="SUPFAM" id="SSF57535">
    <property type="entry name" value="Complement control module/SCR domain"/>
    <property type="match status" value="18"/>
</dbReference>
<dbReference type="InterPro" id="IPR050350">
    <property type="entry name" value="Compl-Cell_Adhes-Reg"/>
</dbReference>
<dbReference type="Gene3D" id="2.10.70.10">
    <property type="entry name" value="Complement Module, domain 1"/>
    <property type="match status" value="17"/>
</dbReference>
<feature type="domain" description="Sushi" evidence="6">
    <location>
        <begin position="1150"/>
        <end position="1208"/>
    </location>
</feature>
<feature type="domain" description="Sushi" evidence="6">
    <location>
        <begin position="521"/>
        <end position="579"/>
    </location>
</feature>
<accession>A0AAE0Z4U7</accession>
<feature type="domain" description="Sushi" evidence="6">
    <location>
        <begin position="1212"/>
        <end position="1268"/>
    </location>
</feature>
<feature type="domain" description="Sushi" evidence="6">
    <location>
        <begin position="845"/>
        <end position="906"/>
    </location>
</feature>
<dbReference type="InterPro" id="IPR035976">
    <property type="entry name" value="Sushi/SCR/CCP_sf"/>
</dbReference>
<evidence type="ECO:0000313" key="8">
    <source>
        <dbReference type="Proteomes" id="UP001283361"/>
    </source>
</evidence>
<dbReference type="EMBL" id="JAWDGP010004637">
    <property type="protein sequence ID" value="KAK3762802.1"/>
    <property type="molecule type" value="Genomic_DNA"/>
</dbReference>
<dbReference type="PANTHER" id="PTHR19325">
    <property type="entry name" value="COMPLEMENT COMPONENT-RELATED SUSHI DOMAIN-CONTAINING"/>
    <property type="match status" value="1"/>
</dbReference>
<evidence type="ECO:0000256" key="5">
    <source>
        <dbReference type="PROSITE-ProRule" id="PRU00302"/>
    </source>
</evidence>
<dbReference type="Gene3D" id="2.20.28.230">
    <property type="match status" value="3"/>
</dbReference>
<feature type="disulfide bond" evidence="5">
    <location>
        <begin position="1179"/>
        <end position="1206"/>
    </location>
</feature>
<keyword evidence="3 5" id="KW-1015">Disulfide bond</keyword>
<feature type="disulfide bond" evidence="5">
    <location>
        <begin position="370"/>
        <end position="397"/>
    </location>
</feature>
<feature type="domain" description="Sushi" evidence="6">
    <location>
        <begin position="341"/>
        <end position="399"/>
    </location>
</feature>
<keyword evidence="4" id="KW-0325">Glycoprotein</keyword>
<feature type="domain" description="Sushi" evidence="6">
    <location>
        <begin position="1337"/>
        <end position="1399"/>
    </location>
</feature>
<feature type="domain" description="Sushi" evidence="6">
    <location>
        <begin position="1269"/>
        <end position="1330"/>
    </location>
</feature>
<sequence length="1757" mass="192316">MRSLAVIFATVLITILFYEAEFTLVYIQGWKNLHVTYDSRVAVLENWVNQKASNARQCFRMCWLFSACSAVTFTLDQQRCQLYQAADDHTFRVESEKGSVAVDMRAASMIRGKGLYGCDWRPCSKKEMCAPLKNHATHVCIPLMSVFCSGDPPNIPNSLTHSDGVSSVYYSCAYGYFRRGNSHISHCDRHAGVWSEVDVTCTFVNCGTPPTLYGARAQGSGTTVNSEVSYTCLDGAVPTVVQLMVTCVGSTSEWSPLQGSCRVVQCGQPPAVDTMNAELTPVSTRKAYPGLDADELQVAYGAEATYTCKPGYSSPEDASYITQCQADGTWSSTVNFKCLPVDCGQPPRMANSNHYLCSATTFGENVTVFCAPGFSPQDGIILTCDENGNWIEVNETCQKVDCGDPPTIDGAVAYFNSTSLNATVVYKCVEPAIPEGDGITSTCQEDSEWSPLSLSCLPGPCGPAPYVDNGNVTYAFSAMVFTAHYICNAGYVFENPASGDTLVCSEIARSWSDNSVRCVAISCGPAPEVNHATIATSGSSFQSHAVYECEEGYTLTSISNTKQCTQDGSWSLDEVICEPIVCNSPSAPSYALINLNDSSRHSYSNGEKVTYSCLLDHLMLPASSPDSIYTTSSMSCVNGNWTMDDPSALCLPCHAPPDVSAATWYILAESPARAKYSCETGYNFTFESVDSLTCHENTRTWGENQNIRCEPVDCGEPLSSTNGTVSTSGTKYNDTASHTCNFGYIIVGGNRERTCTERGTWSGSKLECVMWNCDHPPDLANGTVRYTNISLDSSAVYTCDLGFQFSFTFGNRIQSDDTIVAVCNEERLWVAESKSYAEQLNCEEKHCPSPPDIQNALIFDSSNDYFTVNTTARYQCLVGYRHMGLRAELTCTVNGIWSLPFFECLRIDCGQPQLINNATVRIDNGTTFGAKAVFTCNRGFYHASSTWTRTCESDGLWTREFIECVPYGKKHCGAPPPVGNASVEVVSAQFTGTAIYSCEDGYSHSWTNSYDCWEKFESWIMFPKIRCLPVDCGEPPHVVHSEAFYNETTFGSQVVYQCHSGRLALNGNIKTCTSTGNWTTEPVVECLLPQTLTCGAPPYIPHSSREYASTSQGSIAFYTCNVGFVDRSFAALCGDGGIWELRETHGCLPVACETVPAIENSSTVLLSGTAYGDVAVYVCLEGFTHTGPSLKTCEANRRWSFNIVECAPENSVVCGDPPRRDHTTVVYESRMEGAYATYNCTAGYVGSEATSLCGNTGQWSDPNILCTATYCQPPTATENSIVEPDVPFFYPGRSVVDICLEGYVPSSNSSLIATCQNDGTWSQLDGLCQQIVVNMDSKCTYDPPTVYNGMISNMMGHNVGAIVRYACERWYVSSLPSEVFFETCLPEGRWSSKPLECLASFCITPNLPYVPNSEFVGLQDSGQENDPVEGVFDCLEGYSVDGEARRSGSDSNSHVSMYCTESSGWYSLTSQTECLPVDCGLILNLGALQTATDSYETVYQTEAELTCKPPLYQSVPDIEIRNRTVTCQANGKWSSPDENFLCGPCDQKGGQLQETNAFVVVSVELHSMISDRGIVVCPMDHLLIGNNSVHCSSVNGIPTWVSADNARCVQTDWWTPEETSSYPIYLEAMSEAVFVCAKVTFLRRNGKRKFLMILERSSNTIIAKVQFEFGVLNALFSYKESEKCDLTTAVVQELDANLFTFGETADVCIFLNTTADKYSFMKNDVHVMLMSAGSYHDIDHLKILGSIQVNEVHISYT</sequence>
<evidence type="ECO:0000256" key="4">
    <source>
        <dbReference type="ARBA" id="ARBA00023180"/>
    </source>
</evidence>
<evidence type="ECO:0000256" key="1">
    <source>
        <dbReference type="ARBA" id="ARBA00022659"/>
    </source>
</evidence>
<feature type="domain" description="Sushi" evidence="6">
    <location>
        <begin position="907"/>
        <end position="966"/>
    </location>
</feature>
<evidence type="ECO:0000313" key="7">
    <source>
        <dbReference type="EMBL" id="KAK3762802.1"/>
    </source>
</evidence>
<dbReference type="Proteomes" id="UP001283361">
    <property type="component" value="Unassembled WGS sequence"/>
</dbReference>
<dbReference type="Pfam" id="PF00084">
    <property type="entry name" value="Sushi"/>
    <property type="match status" value="11"/>
</dbReference>
<feature type="domain" description="Sushi" evidence="6">
    <location>
        <begin position="1030"/>
        <end position="1088"/>
    </location>
</feature>
<protein>
    <recommendedName>
        <fullName evidence="6">Sushi domain-containing protein</fullName>
    </recommendedName>
</protein>
<reference evidence="7" key="1">
    <citation type="journal article" date="2023" name="G3 (Bethesda)">
        <title>A reference genome for the long-term kleptoplast-retaining sea slug Elysia crispata morphotype clarki.</title>
        <authorList>
            <person name="Eastman K.E."/>
            <person name="Pendleton A.L."/>
            <person name="Shaikh M.A."/>
            <person name="Suttiyut T."/>
            <person name="Ogas R."/>
            <person name="Tomko P."/>
            <person name="Gavelis G."/>
            <person name="Widhalm J.R."/>
            <person name="Wisecaver J.H."/>
        </authorList>
    </citation>
    <scope>NUCLEOTIDE SEQUENCE</scope>
    <source>
        <strain evidence="7">ECLA1</strain>
    </source>
</reference>
<dbReference type="CDD" id="cd00033">
    <property type="entry name" value="CCP"/>
    <property type="match status" value="11"/>
</dbReference>
<dbReference type="InterPro" id="IPR000436">
    <property type="entry name" value="Sushi_SCR_CCP_dom"/>
</dbReference>
<feature type="domain" description="Sushi" evidence="6">
    <location>
        <begin position="264"/>
        <end position="340"/>
    </location>
</feature>
<organism evidence="7 8">
    <name type="scientific">Elysia crispata</name>
    <name type="common">lettuce slug</name>
    <dbReference type="NCBI Taxonomy" id="231223"/>
    <lineage>
        <taxon>Eukaryota</taxon>
        <taxon>Metazoa</taxon>
        <taxon>Spiralia</taxon>
        <taxon>Lophotrochozoa</taxon>
        <taxon>Mollusca</taxon>
        <taxon>Gastropoda</taxon>
        <taxon>Heterobranchia</taxon>
        <taxon>Euthyneura</taxon>
        <taxon>Panpulmonata</taxon>
        <taxon>Sacoglossa</taxon>
        <taxon>Placobranchoidea</taxon>
        <taxon>Plakobranchidae</taxon>
        <taxon>Elysia</taxon>
    </lineage>
</organism>
<keyword evidence="2" id="KW-0677">Repeat</keyword>
<name>A0AAE0Z4U7_9GAST</name>
<gene>
    <name evidence="7" type="ORF">RRG08_040497</name>
</gene>
<evidence type="ECO:0000256" key="3">
    <source>
        <dbReference type="ARBA" id="ARBA00023157"/>
    </source>
</evidence>
<proteinExistence type="predicted"/>